<proteinExistence type="predicted"/>
<comment type="caution">
    <text evidence="1">The sequence shown here is derived from an EMBL/GenBank/DDBJ whole genome shotgun (WGS) entry which is preliminary data.</text>
</comment>
<sequence length="190" mass="21401">MYQCPKEGDIDLQDSQLAPGLAVHGCPSCGGSWIPPENYADWQRQQNDPEEPVQVAVLPLSLSTSFQPAALDNRAALCLDCRSYLVRGRITLPQGSFYVERCPNCNGIWCDGGEWEVLQQLDLQAHINYIFSADWQAQVRELEHTEREKLATIDKLGPDVAQRVFELADLLEQHPNGDFGVAYLMRRVDQ</sequence>
<protein>
    <submittedName>
        <fullName evidence="1">Uncharacterized protein</fullName>
    </submittedName>
</protein>
<dbReference type="OrthoDB" id="9814037at2"/>
<name>A0A1U7IYV0_9CYAN</name>
<reference evidence="1 2" key="1">
    <citation type="submission" date="2016-11" db="EMBL/GenBank/DDBJ databases">
        <title>Draft Genome Sequences of Nine Cyanobacterial Strains from Diverse Habitats.</title>
        <authorList>
            <person name="Zhu T."/>
            <person name="Hou S."/>
            <person name="Lu X."/>
            <person name="Hess W.R."/>
        </authorList>
    </citation>
    <scope>NUCLEOTIDE SEQUENCE [LARGE SCALE GENOMIC DNA]</scope>
    <source>
        <strain evidence="1 2">NIES-30</strain>
    </source>
</reference>
<dbReference type="RefSeq" id="WP_073610872.1">
    <property type="nucleotide sequence ID" value="NZ_MRCG01000026.1"/>
</dbReference>
<dbReference type="Proteomes" id="UP000185557">
    <property type="component" value="Unassembled WGS sequence"/>
</dbReference>
<gene>
    <name evidence="1" type="ORF">NIES30_23440</name>
</gene>
<dbReference type="EMBL" id="MRCG01000026">
    <property type="protein sequence ID" value="OKH44086.1"/>
    <property type="molecule type" value="Genomic_DNA"/>
</dbReference>
<dbReference type="STRING" id="549789.NIES30_23440"/>
<organism evidence="1 2">
    <name type="scientific">Phormidium tenue NIES-30</name>
    <dbReference type="NCBI Taxonomy" id="549789"/>
    <lineage>
        <taxon>Bacteria</taxon>
        <taxon>Bacillati</taxon>
        <taxon>Cyanobacteriota</taxon>
        <taxon>Cyanophyceae</taxon>
        <taxon>Oscillatoriophycideae</taxon>
        <taxon>Oscillatoriales</taxon>
        <taxon>Oscillatoriaceae</taxon>
        <taxon>Phormidium</taxon>
    </lineage>
</organism>
<accession>A0A1U7IYV0</accession>
<evidence type="ECO:0000313" key="1">
    <source>
        <dbReference type="EMBL" id="OKH44086.1"/>
    </source>
</evidence>
<evidence type="ECO:0000313" key="2">
    <source>
        <dbReference type="Proteomes" id="UP000185557"/>
    </source>
</evidence>
<dbReference type="AlphaFoldDB" id="A0A1U7IYV0"/>
<keyword evidence="2" id="KW-1185">Reference proteome</keyword>